<gene>
    <name evidence="3" type="ORF">XYLVIOL_LOCUS8050</name>
</gene>
<dbReference type="InterPro" id="IPR033192">
    <property type="entry name" value="ODAD3"/>
</dbReference>
<keyword evidence="4" id="KW-1185">Reference proteome</keyword>
<dbReference type="Proteomes" id="UP001642520">
    <property type="component" value="Unassembled WGS sequence"/>
</dbReference>
<keyword evidence="1" id="KW-0175">Coiled coil</keyword>
<organism evidence="3 4">
    <name type="scientific">Xylocopa violacea</name>
    <name type="common">Violet carpenter bee</name>
    <name type="synonym">Apis violacea</name>
    <dbReference type="NCBI Taxonomy" id="135666"/>
    <lineage>
        <taxon>Eukaryota</taxon>
        <taxon>Metazoa</taxon>
        <taxon>Ecdysozoa</taxon>
        <taxon>Arthropoda</taxon>
        <taxon>Hexapoda</taxon>
        <taxon>Insecta</taxon>
        <taxon>Pterygota</taxon>
        <taxon>Neoptera</taxon>
        <taxon>Endopterygota</taxon>
        <taxon>Hymenoptera</taxon>
        <taxon>Apocrita</taxon>
        <taxon>Aculeata</taxon>
        <taxon>Apoidea</taxon>
        <taxon>Anthophila</taxon>
        <taxon>Apidae</taxon>
        <taxon>Xylocopa</taxon>
        <taxon>Xylocopa</taxon>
    </lineage>
</organism>
<feature type="region of interest" description="Disordered" evidence="2">
    <location>
        <begin position="200"/>
        <end position="229"/>
    </location>
</feature>
<dbReference type="PANTHER" id="PTHR46518:SF1">
    <property type="entry name" value="OUTER DYNEIN ARM-DOCKING COMPLEX SUBUNIT 3"/>
    <property type="match status" value="1"/>
</dbReference>
<proteinExistence type="predicted"/>
<feature type="region of interest" description="Disordered" evidence="2">
    <location>
        <begin position="318"/>
        <end position="354"/>
    </location>
</feature>
<dbReference type="PANTHER" id="PTHR46518">
    <property type="entry name" value="COILED-COIL DOMAIN-CONTAINING PROTEIN 151"/>
    <property type="match status" value="1"/>
</dbReference>
<evidence type="ECO:0000313" key="3">
    <source>
        <dbReference type="EMBL" id="CAL7946903.1"/>
    </source>
</evidence>
<evidence type="ECO:0000256" key="1">
    <source>
        <dbReference type="SAM" id="Coils"/>
    </source>
</evidence>
<sequence>MLQIKANIGRMKYRSMRSDLKEKSVFYESSLKKLEDEIREQVNEVKRLQGVKEEAITLKDKMQETLIKEEIEVTNCSKERHAVLEDYRERVQERKMELERLEKMIFHSRPRDDFDTRGKSRVQASEDITKDEVTRLEEAFAKLRSATGVSRSEDVLNRFLGQRATKDNLQKMRVATEQEKMTLEKQRQELIAEMETRKFSETKNAEQNAEDVEKLNSQIDEQHSRQLTADTERQRVEDLLQEISATLWNICNRFRDIIEPLPAELSEVENPLQLIDLINEKTESIIESLGGPDKYLEVLDEITLEKFETVSTATTSVEGKAARTSEGPLFPRFPSSTTPATLPSEDEEDVPTRNALKRQAQQLVDIKSRRKGFTFRR</sequence>
<reference evidence="3 4" key="1">
    <citation type="submission" date="2024-08" db="EMBL/GenBank/DDBJ databases">
        <authorList>
            <person name="Will J Nash"/>
            <person name="Angela Man"/>
            <person name="Seanna McTaggart"/>
            <person name="Kendall Baker"/>
            <person name="Tom Barker"/>
            <person name="Leah Catchpole"/>
            <person name="Alex Durrant"/>
            <person name="Karim Gharbi"/>
            <person name="Naomi Irish"/>
            <person name="Gemy Kaithakottil"/>
            <person name="Debby Ku"/>
            <person name="Aaliyah Providence"/>
            <person name="Felix Shaw"/>
            <person name="David Swarbreck"/>
            <person name="Chris Watkins"/>
            <person name="Ann M. McCartney"/>
            <person name="Giulio Formenti"/>
            <person name="Alice Mouton"/>
            <person name="Noel Vella"/>
            <person name="Bjorn M von Reumont"/>
            <person name="Adriana Vella"/>
            <person name="Wilfried Haerty"/>
        </authorList>
    </citation>
    <scope>NUCLEOTIDE SEQUENCE [LARGE SCALE GENOMIC DNA]</scope>
</reference>
<dbReference type="EMBL" id="CAXAJV020001296">
    <property type="protein sequence ID" value="CAL7946903.1"/>
    <property type="molecule type" value="Genomic_DNA"/>
</dbReference>
<name>A0ABP1P0U7_XYLVO</name>
<feature type="compositionally biased region" description="Basic and acidic residues" evidence="2">
    <location>
        <begin position="220"/>
        <end position="229"/>
    </location>
</feature>
<protein>
    <submittedName>
        <fullName evidence="3">Uncharacterized protein</fullName>
    </submittedName>
</protein>
<accession>A0ABP1P0U7</accession>
<feature type="coiled-coil region" evidence="1">
    <location>
        <begin position="17"/>
        <end position="51"/>
    </location>
</feature>
<evidence type="ECO:0000313" key="4">
    <source>
        <dbReference type="Proteomes" id="UP001642520"/>
    </source>
</evidence>
<evidence type="ECO:0000256" key="2">
    <source>
        <dbReference type="SAM" id="MobiDB-lite"/>
    </source>
</evidence>
<comment type="caution">
    <text evidence="3">The sequence shown here is derived from an EMBL/GenBank/DDBJ whole genome shotgun (WGS) entry which is preliminary data.</text>
</comment>